<dbReference type="GO" id="GO:0006166">
    <property type="term" value="P:purine ribonucleoside salvage"/>
    <property type="evidence" value="ECO:0007669"/>
    <property type="project" value="TreeGrafter"/>
</dbReference>
<dbReference type="InterPro" id="IPR016055">
    <property type="entry name" value="A-D-PHexomutase_a/b/a-I/II/III"/>
</dbReference>
<dbReference type="Gene3D" id="3.40.120.10">
    <property type="entry name" value="Alpha-D-Glucose-1,6-Bisphosphate, subunit A, domain 3"/>
    <property type="match status" value="1"/>
</dbReference>
<reference evidence="4" key="2">
    <citation type="journal article" date="2021" name="Microbiome">
        <title>Successional dynamics and alternative stable states in a saline activated sludge microbial community over 9 years.</title>
        <authorList>
            <person name="Wang Y."/>
            <person name="Ye J."/>
            <person name="Ju F."/>
            <person name="Liu L."/>
            <person name="Boyd J.A."/>
            <person name="Deng Y."/>
            <person name="Parks D.H."/>
            <person name="Jiang X."/>
            <person name="Yin X."/>
            <person name="Woodcroft B.J."/>
            <person name="Tyson G.W."/>
            <person name="Hugenholtz P."/>
            <person name="Polz M.F."/>
            <person name="Zhang T."/>
        </authorList>
    </citation>
    <scope>NUCLEOTIDE SEQUENCE</scope>
    <source>
        <strain evidence="4">HKST-UBA15</strain>
    </source>
</reference>
<evidence type="ECO:0000313" key="4">
    <source>
        <dbReference type="EMBL" id="MCA9379962.1"/>
    </source>
</evidence>
<reference evidence="4" key="1">
    <citation type="submission" date="2020-04" db="EMBL/GenBank/DDBJ databases">
        <authorList>
            <person name="Zhang T."/>
        </authorList>
    </citation>
    <scope>NUCLEOTIDE SEQUENCE</scope>
    <source>
        <strain evidence="4">HKST-UBA15</strain>
    </source>
</reference>
<keyword evidence="3" id="KW-0413">Isomerase</keyword>
<dbReference type="SUPFAM" id="SSF53738">
    <property type="entry name" value="Phosphoglucomutase, first 3 domains"/>
    <property type="match status" value="1"/>
</dbReference>
<protein>
    <submittedName>
        <fullName evidence="4">Phospho-sugar mutase</fullName>
    </submittedName>
</protein>
<dbReference type="Proteomes" id="UP000745577">
    <property type="component" value="Unassembled WGS sequence"/>
</dbReference>
<evidence type="ECO:0000256" key="3">
    <source>
        <dbReference type="ARBA" id="ARBA00023235"/>
    </source>
</evidence>
<dbReference type="EMBL" id="JAGQLL010000021">
    <property type="protein sequence ID" value="MCA9379962.1"/>
    <property type="molecule type" value="Genomic_DNA"/>
</dbReference>
<name>A0A955I8Z5_9BACT</name>
<dbReference type="PANTHER" id="PTHR45745">
    <property type="entry name" value="PHOSPHOMANNOMUTASE 45A"/>
    <property type="match status" value="1"/>
</dbReference>
<comment type="caution">
    <text evidence="4">The sequence shown here is derived from an EMBL/GenBank/DDBJ whole genome shotgun (WGS) entry which is preliminary data.</text>
</comment>
<keyword evidence="1" id="KW-0479">Metal-binding</keyword>
<evidence type="ECO:0000256" key="2">
    <source>
        <dbReference type="ARBA" id="ARBA00022842"/>
    </source>
</evidence>
<feature type="non-terminal residue" evidence="4">
    <location>
        <position position="172"/>
    </location>
</feature>
<dbReference type="GO" id="GO:0046872">
    <property type="term" value="F:metal ion binding"/>
    <property type="evidence" value="ECO:0007669"/>
    <property type="project" value="UniProtKB-KW"/>
</dbReference>
<keyword evidence="2" id="KW-0460">Magnesium</keyword>
<organism evidence="4 5">
    <name type="scientific">Candidatus Dojkabacteria bacterium</name>
    <dbReference type="NCBI Taxonomy" id="2099670"/>
    <lineage>
        <taxon>Bacteria</taxon>
        <taxon>Candidatus Dojkabacteria</taxon>
    </lineage>
</organism>
<dbReference type="GO" id="GO:0005975">
    <property type="term" value="P:carbohydrate metabolic process"/>
    <property type="evidence" value="ECO:0007669"/>
    <property type="project" value="InterPro"/>
</dbReference>
<accession>A0A955I8Z5</accession>
<dbReference type="GO" id="GO:0008973">
    <property type="term" value="F:phosphopentomutase activity"/>
    <property type="evidence" value="ECO:0007669"/>
    <property type="project" value="TreeGrafter"/>
</dbReference>
<dbReference type="AlphaFoldDB" id="A0A955I8Z5"/>
<evidence type="ECO:0000313" key="5">
    <source>
        <dbReference type="Proteomes" id="UP000745577"/>
    </source>
</evidence>
<dbReference type="PANTHER" id="PTHR45745:SF1">
    <property type="entry name" value="PHOSPHOGLUCOMUTASE 2B-RELATED"/>
    <property type="match status" value="1"/>
</dbReference>
<sequence>MTIEEKLNLVIKGFTKLKVEQHYKDSALINIKKWLTEEEFIDYQPQIDYLIESEKWDLLLDAFYQVIPFGTGGRRGPVGVGPNRINIWTIQASAQGHSQYLLKQFGEKAKERGVVVAYDVRAYLKEGEYDDKRPNPIKGLSCKDLAKKASEVYCANGIKVNLFTDYTPTPEL</sequence>
<proteinExistence type="predicted"/>
<evidence type="ECO:0000256" key="1">
    <source>
        <dbReference type="ARBA" id="ARBA00022723"/>
    </source>
</evidence>
<gene>
    <name evidence="4" type="ORF">KC675_02155</name>
</gene>